<dbReference type="Gene3D" id="1.10.443.10">
    <property type="entry name" value="Intergrase catalytic core"/>
    <property type="match status" value="1"/>
</dbReference>
<dbReference type="InterPro" id="IPR025166">
    <property type="entry name" value="Integrase_DNA_bind_dom"/>
</dbReference>
<evidence type="ECO:0000259" key="5">
    <source>
        <dbReference type="PROSITE" id="PS51898"/>
    </source>
</evidence>
<gene>
    <name evidence="6" type="ORF">FSC454_07040</name>
</gene>
<dbReference type="InterPro" id="IPR053876">
    <property type="entry name" value="Phage_int_M"/>
</dbReference>
<evidence type="ECO:0000256" key="1">
    <source>
        <dbReference type="ARBA" id="ARBA00008857"/>
    </source>
</evidence>
<dbReference type="InterPro" id="IPR013762">
    <property type="entry name" value="Integrase-like_cat_sf"/>
</dbReference>
<dbReference type="InterPro" id="IPR050808">
    <property type="entry name" value="Phage_Integrase"/>
</dbReference>
<proteinExistence type="inferred from homology"/>
<protein>
    <recommendedName>
        <fullName evidence="5">Tyr recombinase domain-containing protein</fullName>
    </recommendedName>
</protein>
<dbReference type="Proteomes" id="UP000182459">
    <property type="component" value="Chromosome"/>
</dbReference>
<dbReference type="EMBL" id="CP018093">
    <property type="protein sequence ID" value="APD50875.1"/>
    <property type="molecule type" value="Genomic_DNA"/>
</dbReference>
<evidence type="ECO:0000313" key="7">
    <source>
        <dbReference type="Proteomes" id="UP000182459"/>
    </source>
</evidence>
<keyword evidence="4" id="KW-0233">DNA recombination</keyword>
<evidence type="ECO:0000256" key="3">
    <source>
        <dbReference type="ARBA" id="ARBA00023125"/>
    </source>
</evidence>
<dbReference type="Gene3D" id="1.10.150.130">
    <property type="match status" value="1"/>
</dbReference>
<reference evidence="6 7" key="1">
    <citation type="submission" date="2016-11" db="EMBL/GenBank/DDBJ databases">
        <authorList>
            <person name="Hagglund E."/>
            <person name="Bystrom M."/>
            <person name="Naslund J."/>
            <person name="Stenberg P."/>
            <person name="Sjodin A."/>
        </authorList>
    </citation>
    <scope>NUCLEOTIDE SEQUENCE [LARGE SCALE GENOMIC DNA]</scope>
    <source>
        <strain evidence="6 7">CCUG 58020</strain>
    </source>
</reference>
<dbReference type="GO" id="GO:0006310">
    <property type="term" value="P:DNA recombination"/>
    <property type="evidence" value="ECO:0007669"/>
    <property type="project" value="UniProtKB-KW"/>
</dbReference>
<dbReference type="GO" id="GO:0015074">
    <property type="term" value="P:DNA integration"/>
    <property type="evidence" value="ECO:0007669"/>
    <property type="project" value="UniProtKB-KW"/>
</dbReference>
<dbReference type="InterPro" id="IPR011010">
    <property type="entry name" value="DNA_brk_join_enz"/>
</dbReference>
<dbReference type="Pfam" id="PF22022">
    <property type="entry name" value="Phage_int_M"/>
    <property type="match status" value="1"/>
</dbReference>
<dbReference type="InterPro" id="IPR010998">
    <property type="entry name" value="Integrase_recombinase_N"/>
</dbReference>
<organism evidence="6 7">
    <name type="scientific">Francisella hispaniensis FSC454</name>
    <dbReference type="NCBI Taxonomy" id="1088883"/>
    <lineage>
        <taxon>Bacteria</taxon>
        <taxon>Pseudomonadati</taxon>
        <taxon>Pseudomonadota</taxon>
        <taxon>Gammaproteobacteria</taxon>
        <taxon>Thiotrichales</taxon>
        <taxon>Francisellaceae</taxon>
        <taxon>Francisella</taxon>
    </lineage>
</organism>
<dbReference type="PROSITE" id="PS51898">
    <property type="entry name" value="TYR_RECOMBINASE"/>
    <property type="match status" value="1"/>
</dbReference>
<dbReference type="KEGG" id="fhi:FSC454_07040"/>
<name>A0AAC9NNM9_9GAMM</name>
<dbReference type="GO" id="GO:0003677">
    <property type="term" value="F:DNA binding"/>
    <property type="evidence" value="ECO:0007669"/>
    <property type="project" value="UniProtKB-KW"/>
</dbReference>
<dbReference type="Pfam" id="PF00589">
    <property type="entry name" value="Phage_integrase"/>
    <property type="match status" value="1"/>
</dbReference>
<evidence type="ECO:0000313" key="6">
    <source>
        <dbReference type="EMBL" id="APD50875.1"/>
    </source>
</evidence>
<dbReference type="AlphaFoldDB" id="A0AAC9NNM9"/>
<dbReference type="PANTHER" id="PTHR30629">
    <property type="entry name" value="PROPHAGE INTEGRASE"/>
    <property type="match status" value="1"/>
</dbReference>
<keyword evidence="2" id="KW-0229">DNA integration</keyword>
<evidence type="ECO:0000256" key="2">
    <source>
        <dbReference type="ARBA" id="ARBA00022908"/>
    </source>
</evidence>
<evidence type="ECO:0000256" key="4">
    <source>
        <dbReference type="ARBA" id="ARBA00023172"/>
    </source>
</evidence>
<dbReference type="RefSeq" id="WP_066047371.1">
    <property type="nucleotide sequence ID" value="NZ_CP018093.1"/>
</dbReference>
<feature type="domain" description="Tyr recombinase" evidence="5">
    <location>
        <begin position="202"/>
        <end position="398"/>
    </location>
</feature>
<dbReference type="InterPro" id="IPR038488">
    <property type="entry name" value="Integrase_DNA-bd_sf"/>
</dbReference>
<dbReference type="PANTHER" id="PTHR30629:SF2">
    <property type="entry name" value="PROPHAGE INTEGRASE INTS-RELATED"/>
    <property type="match status" value="1"/>
</dbReference>
<sequence length="416" mass="47984">MAGKLTVSKINSLKPKDKDYREGDGNNLYLKVNKGVGTKSWQFRYNGSFMGIGSYPALTLQNARKLAIQYKELIANGEDPKVYRDSQKDKDELLLNSIATKFIQHKIEIKSWTGQTPKKKMGYYEKDIKPVFKNRYINKIKPKEIIDFLKRFKENPSKQSKIYDIISGLYSYAIHNCYIDVNPLSGLKKGEILTPEANKKYPHIDPIRQRAWFSQLLNDIDNYRGQIQTIKALQILPYLGFRPSMVAELKWNEVYLNGTEHEPRPHILIDQPLRMKTRKEFAQPLSKQAVEIIKEMKAINGNKEYVFSSTKGGHVSIGTLSQAFQRMGYDGKGSKPHQVTHGFRHIVSTILHSLEHEKKWNFIAVETVLAHEAQNKVQATYNTYDYFNERVEMINILADYIDDVKANSNVINMEVS</sequence>
<dbReference type="SUPFAM" id="SSF56349">
    <property type="entry name" value="DNA breaking-rejoining enzymes"/>
    <property type="match status" value="1"/>
</dbReference>
<keyword evidence="3" id="KW-0238">DNA-binding</keyword>
<dbReference type="Pfam" id="PF13356">
    <property type="entry name" value="Arm-DNA-bind_3"/>
    <property type="match status" value="1"/>
</dbReference>
<comment type="similarity">
    <text evidence="1">Belongs to the 'phage' integrase family.</text>
</comment>
<accession>A0AAC9NNM9</accession>
<keyword evidence="7" id="KW-1185">Reference proteome</keyword>
<dbReference type="CDD" id="cd00801">
    <property type="entry name" value="INT_P4_C"/>
    <property type="match status" value="1"/>
</dbReference>
<dbReference type="Gene3D" id="3.30.160.390">
    <property type="entry name" value="Integrase, DNA-binding domain"/>
    <property type="match status" value="1"/>
</dbReference>
<dbReference type="InterPro" id="IPR002104">
    <property type="entry name" value="Integrase_catalytic"/>
</dbReference>